<evidence type="ECO:0000313" key="2">
    <source>
        <dbReference type="EMBL" id="PRH82247.1"/>
    </source>
</evidence>
<feature type="transmembrane region" description="Helical" evidence="1">
    <location>
        <begin position="6"/>
        <end position="23"/>
    </location>
</feature>
<evidence type="ECO:0000313" key="3">
    <source>
        <dbReference type="Proteomes" id="UP000241736"/>
    </source>
</evidence>
<dbReference type="OrthoDB" id="5985652at2"/>
<name>A0A2P6M8C7_9GAMM</name>
<dbReference type="RefSeq" id="WP_106990550.1">
    <property type="nucleotide sequence ID" value="NZ_KZ679090.1"/>
</dbReference>
<gene>
    <name evidence="2" type="ORF">C6N40_08315</name>
</gene>
<reference evidence="2 3" key="1">
    <citation type="submission" date="2018-03" db="EMBL/GenBank/DDBJ databases">
        <title>Arenimonas caeni sp. nov., isolated from activated sludge.</title>
        <authorList>
            <person name="Liu H."/>
        </authorList>
    </citation>
    <scope>NUCLEOTIDE SEQUENCE [LARGE SCALE GENOMIC DNA]</scope>
    <source>
        <strain evidence="3">z29</strain>
    </source>
</reference>
<sequence length="113" mass="12505">MLIYTLALIFIIIPMTIRAYLSLKAGKLPLPKFQNNIVVNQIKIRNALGVMYHVLFWGFHVFFALWAVEKEAWGSFLAVVVYMVANPMLSAQIKARGVTVQPANPPGGTSNGS</sequence>
<keyword evidence="1" id="KW-0472">Membrane</keyword>
<accession>A0A2P6M8C7</accession>
<organism evidence="2 3">
    <name type="scientific">Arenimonas caeni</name>
    <dbReference type="NCBI Taxonomy" id="2058085"/>
    <lineage>
        <taxon>Bacteria</taxon>
        <taxon>Pseudomonadati</taxon>
        <taxon>Pseudomonadota</taxon>
        <taxon>Gammaproteobacteria</taxon>
        <taxon>Lysobacterales</taxon>
        <taxon>Lysobacteraceae</taxon>
        <taxon>Arenimonas</taxon>
    </lineage>
</organism>
<comment type="caution">
    <text evidence="2">The sequence shown here is derived from an EMBL/GenBank/DDBJ whole genome shotgun (WGS) entry which is preliminary data.</text>
</comment>
<dbReference type="AlphaFoldDB" id="A0A2P6M8C7"/>
<protein>
    <submittedName>
        <fullName evidence="2">Uncharacterized protein</fullName>
    </submittedName>
</protein>
<keyword evidence="1" id="KW-1133">Transmembrane helix</keyword>
<feature type="transmembrane region" description="Helical" evidence="1">
    <location>
        <begin position="44"/>
        <end position="66"/>
    </location>
</feature>
<evidence type="ECO:0000256" key="1">
    <source>
        <dbReference type="SAM" id="Phobius"/>
    </source>
</evidence>
<keyword evidence="3" id="KW-1185">Reference proteome</keyword>
<keyword evidence="1" id="KW-0812">Transmembrane</keyword>
<dbReference type="Proteomes" id="UP000241736">
    <property type="component" value="Unassembled WGS sequence"/>
</dbReference>
<proteinExistence type="predicted"/>
<dbReference type="EMBL" id="PVLF01000012">
    <property type="protein sequence ID" value="PRH82247.1"/>
    <property type="molecule type" value="Genomic_DNA"/>
</dbReference>
<feature type="transmembrane region" description="Helical" evidence="1">
    <location>
        <begin position="72"/>
        <end position="89"/>
    </location>
</feature>